<dbReference type="GO" id="GO:0004725">
    <property type="term" value="F:protein tyrosine phosphatase activity"/>
    <property type="evidence" value="ECO:0007669"/>
    <property type="project" value="UniProtKB-EC"/>
</dbReference>
<evidence type="ECO:0000313" key="3">
    <source>
        <dbReference type="Proteomes" id="UP001213623"/>
    </source>
</evidence>
<dbReference type="GO" id="GO:0005737">
    <property type="term" value="C:cytoplasm"/>
    <property type="evidence" value="ECO:0007669"/>
    <property type="project" value="TreeGrafter"/>
</dbReference>
<dbReference type="SUPFAM" id="SSF52821">
    <property type="entry name" value="Rhodanese/Cell cycle control phosphatase"/>
    <property type="match status" value="1"/>
</dbReference>
<dbReference type="PROSITE" id="PS50206">
    <property type="entry name" value="RHODANESE_3"/>
    <property type="match status" value="1"/>
</dbReference>
<dbReference type="EC" id="3.1.3.48" evidence="2"/>
<dbReference type="PANTHER" id="PTHR10828">
    <property type="entry name" value="M-PHASE INDUCER PHOSPHATASE DUAL SPECIFICITY PHOSPHATASE CDC25"/>
    <property type="match status" value="1"/>
</dbReference>
<name>A0AAF0J1G7_9BASI</name>
<evidence type="ECO:0000259" key="1">
    <source>
        <dbReference type="PROSITE" id="PS50206"/>
    </source>
</evidence>
<dbReference type="Proteomes" id="UP001213623">
    <property type="component" value="Chromosome 2"/>
</dbReference>
<feature type="domain" description="Rhodanese" evidence="1">
    <location>
        <begin position="25"/>
        <end position="78"/>
    </location>
</feature>
<keyword evidence="2" id="KW-0378">Hydrolase</keyword>
<dbReference type="PANTHER" id="PTHR10828:SF38">
    <property type="entry name" value="ARSENICAL-RESISTANCE PROTEIN 2-RELATED"/>
    <property type="match status" value="1"/>
</dbReference>
<accession>A0AAF0J1G7</accession>
<evidence type="ECO:0000313" key="2">
    <source>
        <dbReference type="EMBL" id="WFD25897.1"/>
    </source>
</evidence>
<dbReference type="InterPro" id="IPR001763">
    <property type="entry name" value="Rhodanese-like_dom"/>
</dbReference>
<dbReference type="InterPro" id="IPR036873">
    <property type="entry name" value="Rhodanese-like_dom_sf"/>
</dbReference>
<dbReference type="EMBL" id="CP119893">
    <property type="protein sequence ID" value="WFD25897.1"/>
    <property type="molecule type" value="Genomic_DNA"/>
</dbReference>
<sequence>MSFQVPYKYIDADALASMLKQRTDLPRSVAVVDVRDDDYEGGHIVGAIHAPSSTFLDKVNDLLTQLHDCMGPKAARIYQEVRSATQPTNQHQQILVLRDGFGYFGPKFKQDAQLVEDWDEEAWKYR</sequence>
<dbReference type="GO" id="GO:0005634">
    <property type="term" value="C:nucleus"/>
    <property type="evidence" value="ECO:0007669"/>
    <property type="project" value="TreeGrafter"/>
</dbReference>
<dbReference type="Pfam" id="PF00581">
    <property type="entry name" value="Rhodanese"/>
    <property type="match status" value="1"/>
</dbReference>
<keyword evidence="3" id="KW-1185">Reference proteome</keyword>
<reference evidence="2" key="1">
    <citation type="submission" date="2023-03" db="EMBL/GenBank/DDBJ databases">
        <title>Mating type loci evolution in Malassezia.</title>
        <authorList>
            <person name="Coelho M.A."/>
        </authorList>
    </citation>
    <scope>NUCLEOTIDE SEQUENCE</scope>
    <source>
        <strain evidence="2">CBS 9557</strain>
    </source>
</reference>
<protein>
    <submittedName>
        <fullName evidence="2">Protein-tyrosine-phosphatase</fullName>
        <ecNumber evidence="2">3.1.3.48</ecNumber>
    </submittedName>
</protein>
<organism evidence="2 3">
    <name type="scientific">Malassezia nana</name>
    <dbReference type="NCBI Taxonomy" id="180528"/>
    <lineage>
        <taxon>Eukaryota</taxon>
        <taxon>Fungi</taxon>
        <taxon>Dikarya</taxon>
        <taxon>Basidiomycota</taxon>
        <taxon>Ustilaginomycotina</taxon>
        <taxon>Malasseziomycetes</taxon>
        <taxon>Malasseziales</taxon>
        <taxon>Malasseziaceae</taxon>
        <taxon>Malassezia</taxon>
    </lineage>
</organism>
<gene>
    <name evidence="2" type="primary">ibp1</name>
    <name evidence="2" type="ORF">MNAN1_000865</name>
</gene>
<proteinExistence type="predicted"/>
<dbReference type="AlphaFoldDB" id="A0AAF0J1G7"/>
<dbReference type="Gene3D" id="3.40.250.10">
    <property type="entry name" value="Rhodanese-like domain"/>
    <property type="match status" value="1"/>
</dbReference>